<organism evidence="2">
    <name type="scientific">viral metagenome</name>
    <dbReference type="NCBI Taxonomy" id="1070528"/>
    <lineage>
        <taxon>unclassified sequences</taxon>
        <taxon>metagenomes</taxon>
        <taxon>organismal metagenomes</taxon>
    </lineage>
</organism>
<reference evidence="2" key="1">
    <citation type="journal article" date="2020" name="Nature">
        <title>Giant virus diversity and host interactions through global metagenomics.</title>
        <authorList>
            <person name="Schulz F."/>
            <person name="Roux S."/>
            <person name="Paez-Espino D."/>
            <person name="Jungbluth S."/>
            <person name="Walsh D.A."/>
            <person name="Denef V.J."/>
            <person name="McMahon K.D."/>
            <person name="Konstantinidis K.T."/>
            <person name="Eloe-Fadrosh E.A."/>
            <person name="Kyrpides N.C."/>
            <person name="Woyke T."/>
        </authorList>
    </citation>
    <scope>NUCLEOTIDE SEQUENCE</scope>
    <source>
        <strain evidence="2">GVMAG-M-3300023179-150</strain>
    </source>
</reference>
<feature type="transmembrane region" description="Helical" evidence="1">
    <location>
        <begin position="51"/>
        <end position="68"/>
    </location>
</feature>
<accession>A0A6C0EAH2</accession>
<dbReference type="EMBL" id="MN739761">
    <property type="protein sequence ID" value="QHT25259.1"/>
    <property type="molecule type" value="Genomic_DNA"/>
</dbReference>
<dbReference type="Gene3D" id="1.20.1280.290">
    <property type="match status" value="1"/>
</dbReference>
<name>A0A6C0EAH2_9ZZZZ</name>
<keyword evidence="1" id="KW-1133">Transmembrane helix</keyword>
<sequence>MSTSTCECKDDTPLWTNIIAYIGGAILGFAPWQQLWKAFKTKKTKDISLKACLYIIIGLCMSITFTSYNKIFPILIPTSIELLAWVMLLIFKICFSNDNIDTVKDLENSLSDHANESVNSLTAFKGSIKTSHSLEHHIDVDEVYSVESVNNRNMNGTEI</sequence>
<evidence type="ECO:0008006" key="3">
    <source>
        <dbReference type="Google" id="ProtNLM"/>
    </source>
</evidence>
<dbReference type="AlphaFoldDB" id="A0A6C0EAH2"/>
<proteinExistence type="predicted"/>
<feature type="transmembrane region" description="Helical" evidence="1">
    <location>
        <begin position="12"/>
        <end position="30"/>
    </location>
</feature>
<keyword evidence="1" id="KW-0812">Transmembrane</keyword>
<feature type="transmembrane region" description="Helical" evidence="1">
    <location>
        <begin position="74"/>
        <end position="95"/>
    </location>
</feature>
<evidence type="ECO:0000256" key="1">
    <source>
        <dbReference type="SAM" id="Phobius"/>
    </source>
</evidence>
<protein>
    <recommendedName>
        <fullName evidence="3">PQ-loop repeat-containing protein</fullName>
    </recommendedName>
</protein>
<evidence type="ECO:0000313" key="2">
    <source>
        <dbReference type="EMBL" id="QHT25259.1"/>
    </source>
</evidence>
<keyword evidence="1" id="KW-0472">Membrane</keyword>